<feature type="domain" description="Glycosyltransferase 2-like" evidence="1">
    <location>
        <begin position="7"/>
        <end position="138"/>
    </location>
</feature>
<reference evidence="2 3" key="1">
    <citation type="journal article" date="2021" name="bioRxiv">
        <title>Unraveling nitrogen, sulfur and carbon metabolic pathways and microbial community transcriptional responses to substrate deprivation and toxicity stresses in a bioreactor mimicking anoxic brackish coastal sediment conditions.</title>
        <authorList>
            <person name="Martins P.D."/>
            <person name="Echeveste M.J."/>
            <person name="Arshad A."/>
            <person name="Kurth J."/>
            <person name="Ouboter H."/>
            <person name="Jetten M.S.M."/>
            <person name="Welte C.U."/>
        </authorList>
    </citation>
    <scope>NUCLEOTIDE SEQUENCE [LARGE SCALE GENOMIC DNA]</scope>
    <source>
        <strain evidence="2">MAG_38</strain>
    </source>
</reference>
<dbReference type="CDD" id="cd04186">
    <property type="entry name" value="GT_2_like_c"/>
    <property type="match status" value="1"/>
</dbReference>
<organism evidence="2 3">
    <name type="scientific">Candidatus Methylomirabilis tolerans</name>
    <dbReference type="NCBI Taxonomy" id="3123416"/>
    <lineage>
        <taxon>Bacteria</taxon>
        <taxon>Candidatus Methylomirabilota</taxon>
        <taxon>Candidatus Methylomirabilia</taxon>
        <taxon>Candidatus Methylomirabilales</taxon>
        <taxon>Candidatus Methylomirabilaceae</taxon>
        <taxon>Candidatus Methylomirabilis</taxon>
    </lineage>
</organism>
<dbReference type="InterPro" id="IPR001173">
    <property type="entry name" value="Glyco_trans_2-like"/>
</dbReference>
<dbReference type="PANTHER" id="PTHR43179:SF7">
    <property type="entry name" value="RHAMNOSYLTRANSFERASE WBBL"/>
    <property type="match status" value="1"/>
</dbReference>
<dbReference type="SUPFAM" id="SSF53448">
    <property type="entry name" value="Nucleotide-diphospho-sugar transferases"/>
    <property type="match status" value="1"/>
</dbReference>
<evidence type="ECO:0000259" key="1">
    <source>
        <dbReference type="Pfam" id="PF00535"/>
    </source>
</evidence>
<gene>
    <name evidence="2" type="ORF">K8G79_00595</name>
</gene>
<dbReference type="AlphaFoldDB" id="A0AAJ1AI72"/>
<accession>A0AAJ1AI72</accession>
<evidence type="ECO:0000313" key="2">
    <source>
        <dbReference type="EMBL" id="MBZ0158642.1"/>
    </source>
</evidence>
<dbReference type="PANTHER" id="PTHR43179">
    <property type="entry name" value="RHAMNOSYLTRANSFERASE WBBL"/>
    <property type="match status" value="1"/>
</dbReference>
<protein>
    <submittedName>
        <fullName evidence="2">Glycosyltransferase family 2 protein</fullName>
    </submittedName>
</protein>
<proteinExistence type="predicted"/>
<dbReference type="InterPro" id="IPR029044">
    <property type="entry name" value="Nucleotide-diphossugar_trans"/>
</dbReference>
<sequence>MREPDLSVILVNYNVGALLLGAVRSLLDQQFAGPDGEDGRLEILVIDNASGPTDAVFLAALPNTVSLFRNDRNLGFATAVNQGIEQSHGRYLCILNPDARLLSGAIAALLAHLYRHPEVGAVGPRIWVDEGRTLLLPPEPLPTLGSLLRSAFGGSRRGPEDRRGRQRTMRALGLWRAKEPIPVEMMPGTCLVAPRQVFDRIGGFDPGYFLYYEDAEWCWRLQRSGYHLAWVPAAELLHYYNQSAQQDQAAAGAHAARSEARYVRRRYGWVGAMLYRLSRRAPGLMTRTRVEPLEGLVELGRLEGPPQLVLPDGSGSQERLIEVSDDHAFAHTAVSVAESSTFQFPADVWVRMAPGRYYARCVDTGTGRCLARWSWAKPA</sequence>
<dbReference type="EMBL" id="JAIOIU010000011">
    <property type="protein sequence ID" value="MBZ0158642.1"/>
    <property type="molecule type" value="Genomic_DNA"/>
</dbReference>
<dbReference type="Gene3D" id="3.90.550.10">
    <property type="entry name" value="Spore Coat Polysaccharide Biosynthesis Protein SpsA, Chain A"/>
    <property type="match status" value="1"/>
</dbReference>
<comment type="caution">
    <text evidence="2">The sequence shown here is derived from an EMBL/GenBank/DDBJ whole genome shotgun (WGS) entry which is preliminary data.</text>
</comment>
<name>A0AAJ1AI72_9BACT</name>
<dbReference type="Proteomes" id="UP001197609">
    <property type="component" value="Unassembled WGS sequence"/>
</dbReference>
<dbReference type="Pfam" id="PF00535">
    <property type="entry name" value="Glycos_transf_2"/>
    <property type="match status" value="1"/>
</dbReference>
<evidence type="ECO:0000313" key="3">
    <source>
        <dbReference type="Proteomes" id="UP001197609"/>
    </source>
</evidence>